<sequence length="360" mass="41307">METSNIRYESHLVDIKLPPPTTVPVSILTAGYILVLLLDYVLVKNDAKFSPFITPMQLRVFIATYHFLIPMFFASKYDFGNISFMLQPWSLAAQVVYLSKSSVTLKEYLPRLIKIATFQDDRPTTKTNWQIRLDGLKKIARGAAKFSFMKIALDGILPQDLSDLLGMPFYTPKALFITYVLAFRIYCMMSLSDVIMGATQSMFLIRFHDLFDNPFLSTSPKDFWNRRWNRLVHNLFQQLIFVNVVSPKSSNDDEKKKKSLMTSRITCGLLIFIISGLFHDFMIVAAAREITFELTAFFLIHGVEVALEAKYRTGRYKKDPTGFAAIGCNLLTVLFFVTTGRLFLSPILRQQVFLRIAQQF</sequence>
<comment type="subcellular location">
    <subcellularLocation>
        <location evidence="1">Membrane</location>
        <topology evidence="1">Multi-pass membrane protein</topology>
    </subcellularLocation>
</comment>
<evidence type="ECO:0000259" key="9">
    <source>
        <dbReference type="Pfam" id="PF13813"/>
    </source>
</evidence>
<dbReference type="EMBL" id="LN723094">
    <property type="protein sequence ID" value="CEP10043.1"/>
    <property type="molecule type" value="Genomic_DNA"/>
</dbReference>
<dbReference type="Pfam" id="PF13813">
    <property type="entry name" value="MBOAT_2"/>
    <property type="match status" value="1"/>
</dbReference>
<dbReference type="GO" id="GO:0006629">
    <property type="term" value="P:lipid metabolic process"/>
    <property type="evidence" value="ECO:0007669"/>
    <property type="project" value="InterPro"/>
</dbReference>
<feature type="transmembrane region" description="Helical" evidence="8">
    <location>
        <begin position="55"/>
        <end position="75"/>
    </location>
</feature>
<evidence type="ECO:0000313" key="11">
    <source>
        <dbReference type="Proteomes" id="UP000054107"/>
    </source>
</evidence>
<proteinExistence type="inferred from homology"/>
<dbReference type="GO" id="GO:0008374">
    <property type="term" value="F:O-acyltransferase activity"/>
    <property type="evidence" value="ECO:0007669"/>
    <property type="project" value="InterPro"/>
</dbReference>
<dbReference type="GO" id="GO:0016020">
    <property type="term" value="C:membrane"/>
    <property type="evidence" value="ECO:0007669"/>
    <property type="project" value="UniProtKB-SubCell"/>
</dbReference>
<name>A0A0B7N3N0_9FUNG</name>
<keyword evidence="11" id="KW-1185">Reference proteome</keyword>
<dbReference type="PANTHER" id="PTHR31595">
    <property type="entry name" value="LONG-CHAIN-ALCOHOL O-FATTY-ACYLTRANSFERASE 3-RELATED"/>
    <property type="match status" value="1"/>
</dbReference>
<evidence type="ECO:0000256" key="4">
    <source>
        <dbReference type="ARBA" id="ARBA00022679"/>
    </source>
</evidence>
<dbReference type="STRING" id="35722.A0A0B7N3N0"/>
<evidence type="ECO:0000256" key="3">
    <source>
        <dbReference type="ARBA" id="ARBA00007282"/>
    </source>
</evidence>
<organism evidence="10 11">
    <name type="scientific">Parasitella parasitica</name>
    <dbReference type="NCBI Taxonomy" id="35722"/>
    <lineage>
        <taxon>Eukaryota</taxon>
        <taxon>Fungi</taxon>
        <taxon>Fungi incertae sedis</taxon>
        <taxon>Mucoromycota</taxon>
        <taxon>Mucoromycotina</taxon>
        <taxon>Mucoromycetes</taxon>
        <taxon>Mucorales</taxon>
        <taxon>Mucorineae</taxon>
        <taxon>Mucoraceae</taxon>
        <taxon>Parasitella</taxon>
    </lineage>
</organism>
<gene>
    <name evidence="10" type="primary">PARPA_03662.1 scaffold 9273</name>
</gene>
<accession>A0A0B7N3N0</accession>
<evidence type="ECO:0000313" key="10">
    <source>
        <dbReference type="EMBL" id="CEP10043.1"/>
    </source>
</evidence>
<protein>
    <recommendedName>
        <fullName evidence="9">Wax synthase domain-containing protein</fullName>
    </recommendedName>
</protein>
<dbReference type="Proteomes" id="UP000054107">
    <property type="component" value="Unassembled WGS sequence"/>
</dbReference>
<evidence type="ECO:0000256" key="7">
    <source>
        <dbReference type="ARBA" id="ARBA00023136"/>
    </source>
</evidence>
<dbReference type="InterPro" id="IPR044851">
    <property type="entry name" value="Wax_synthase"/>
</dbReference>
<evidence type="ECO:0000256" key="1">
    <source>
        <dbReference type="ARBA" id="ARBA00004141"/>
    </source>
</evidence>
<keyword evidence="7 8" id="KW-0472">Membrane</keyword>
<feature type="domain" description="Wax synthase" evidence="9">
    <location>
        <begin position="209"/>
        <end position="298"/>
    </location>
</feature>
<dbReference type="AlphaFoldDB" id="A0A0B7N3N0"/>
<keyword evidence="5 8" id="KW-0812">Transmembrane</keyword>
<reference evidence="10 11" key="1">
    <citation type="submission" date="2014-09" db="EMBL/GenBank/DDBJ databases">
        <authorList>
            <person name="Ellenberger Sabrina"/>
        </authorList>
    </citation>
    <scope>NUCLEOTIDE SEQUENCE [LARGE SCALE GENOMIC DNA]</scope>
    <source>
        <strain evidence="10 11">CBS 412.66</strain>
    </source>
</reference>
<evidence type="ECO:0000256" key="2">
    <source>
        <dbReference type="ARBA" id="ARBA00005179"/>
    </source>
</evidence>
<feature type="transmembrane region" description="Helical" evidence="8">
    <location>
        <begin position="265"/>
        <end position="284"/>
    </location>
</feature>
<keyword evidence="4" id="KW-0808">Transferase</keyword>
<dbReference type="PANTHER" id="PTHR31595:SF57">
    <property type="entry name" value="OS04G0481900 PROTEIN"/>
    <property type="match status" value="1"/>
</dbReference>
<keyword evidence="6 8" id="KW-1133">Transmembrane helix</keyword>
<dbReference type="InterPro" id="IPR032805">
    <property type="entry name" value="Wax_synthase_dom"/>
</dbReference>
<comment type="pathway">
    <text evidence="2">Secondary metabolite biosynthesis.</text>
</comment>
<evidence type="ECO:0000256" key="5">
    <source>
        <dbReference type="ARBA" id="ARBA00022692"/>
    </source>
</evidence>
<comment type="similarity">
    <text evidence="3">Belongs to the wax synthase family.</text>
</comment>
<feature type="transmembrane region" description="Helical" evidence="8">
    <location>
        <begin position="23"/>
        <end position="43"/>
    </location>
</feature>
<feature type="transmembrane region" description="Helical" evidence="8">
    <location>
        <begin position="321"/>
        <end position="344"/>
    </location>
</feature>
<dbReference type="OrthoDB" id="1077582at2759"/>
<evidence type="ECO:0000256" key="6">
    <source>
        <dbReference type="ARBA" id="ARBA00022989"/>
    </source>
</evidence>
<evidence type="ECO:0000256" key="8">
    <source>
        <dbReference type="SAM" id="Phobius"/>
    </source>
</evidence>